<name>A0A1Z2TJM5_9BACT</name>
<dbReference type="EMBL" id="KY765914">
    <property type="protein sequence ID" value="ASA76645.1"/>
    <property type="molecule type" value="Genomic_DNA"/>
</dbReference>
<dbReference type="PANTHER" id="PTHR43477:SF1">
    <property type="entry name" value="DIHYDROANTICAPSIN 7-DEHYDROGENASE"/>
    <property type="match status" value="1"/>
</dbReference>
<organism evidence="3">
    <name type="scientific">Pyxidicoccus sp. MCy9557</name>
    <dbReference type="NCBI Taxonomy" id="2012863"/>
    <lineage>
        <taxon>Bacteria</taxon>
        <taxon>Pseudomonadati</taxon>
        <taxon>Myxococcota</taxon>
        <taxon>Myxococcia</taxon>
        <taxon>Myxococcales</taxon>
        <taxon>Cystobacterineae</taxon>
        <taxon>Myxococcaceae</taxon>
        <taxon>Pyxidicoccus</taxon>
    </lineage>
</organism>
<dbReference type="InterPro" id="IPR002347">
    <property type="entry name" value="SDR_fam"/>
</dbReference>
<dbReference type="PRINTS" id="PR00081">
    <property type="entry name" value="GDHRDH"/>
</dbReference>
<dbReference type="SUPFAM" id="SSF51735">
    <property type="entry name" value="NAD(P)-binding Rossmann-fold domains"/>
    <property type="match status" value="1"/>
</dbReference>
<dbReference type="InterPro" id="IPR051122">
    <property type="entry name" value="SDR_DHRS6-like"/>
</dbReference>
<dbReference type="SMR" id="A0A1Z2TJM5"/>
<dbReference type="InterPro" id="IPR036291">
    <property type="entry name" value="NAD(P)-bd_dom_sf"/>
</dbReference>
<keyword evidence="2" id="KW-0560">Oxidoreductase</keyword>
<dbReference type="GO" id="GO:0016491">
    <property type="term" value="F:oxidoreductase activity"/>
    <property type="evidence" value="ECO:0007669"/>
    <property type="project" value="UniProtKB-KW"/>
</dbReference>
<evidence type="ECO:0000313" key="3">
    <source>
        <dbReference type="EMBL" id="ASA76645.1"/>
    </source>
</evidence>
<proteinExistence type="inferred from homology"/>
<dbReference type="CDD" id="cd11731">
    <property type="entry name" value="Lin1944_like_SDR_c"/>
    <property type="match status" value="1"/>
</dbReference>
<sequence length="211" mass="22191">MFARTYLGGADMKVVVIGATGTIGREVVKALSGRHEVIEVSRSSGAHRADITSKDSLQRLFQSVAPFDAVVSVTGTGAFKGLTELTDEDFQFSLSHKLMGQINVARLALPHLREKGSITLTSGVLAQEPMKGSAAISLVNAGLEGFARAAALEAPRGIRVNVVSPPWVQETLDAMGMKGVPGMPSAKVAPAYVESVEGSRTGEVIDARRFG</sequence>
<protein>
    <submittedName>
        <fullName evidence="3">Reductase</fullName>
    </submittedName>
</protein>
<accession>A0A1Z2TJM5</accession>
<evidence type="ECO:0000256" key="1">
    <source>
        <dbReference type="ARBA" id="ARBA00006484"/>
    </source>
</evidence>
<reference evidence="3" key="1">
    <citation type="journal article" date="2017" name="Angew. Chem. Int. Ed. Engl.">
        <title>Pyxipyrrolones: Novel cytotoxic myxobacterial metabolites. Structure elucidation and biosynthesis proposal.</title>
        <authorList>
            <person name="Kjaerulff L."/>
            <person name="Raju R."/>
            <person name="Panter F."/>
            <person name="Scheid U."/>
            <person name="Garcia R."/>
            <person name="Herrmann J."/>
            <person name="Muller R."/>
        </authorList>
    </citation>
    <scope>NUCLEOTIDE SEQUENCE</scope>
    <source>
        <strain evidence="3">MCy9557</strain>
    </source>
</reference>
<gene>
    <name evidence="3" type="primary">pyxP</name>
</gene>
<dbReference type="NCBIfam" id="NF005754">
    <property type="entry name" value="PRK07578.1"/>
    <property type="match status" value="1"/>
</dbReference>
<dbReference type="Pfam" id="PF13561">
    <property type="entry name" value="adh_short_C2"/>
    <property type="match status" value="1"/>
</dbReference>
<dbReference type="Gene3D" id="3.40.50.720">
    <property type="entry name" value="NAD(P)-binding Rossmann-like Domain"/>
    <property type="match status" value="1"/>
</dbReference>
<evidence type="ECO:0000256" key="2">
    <source>
        <dbReference type="ARBA" id="ARBA00023002"/>
    </source>
</evidence>
<dbReference type="PANTHER" id="PTHR43477">
    <property type="entry name" value="DIHYDROANTICAPSIN 7-DEHYDROGENASE"/>
    <property type="match status" value="1"/>
</dbReference>
<dbReference type="AlphaFoldDB" id="A0A1Z2TJM5"/>
<comment type="similarity">
    <text evidence="1">Belongs to the short-chain dehydrogenases/reductases (SDR) family.</text>
</comment>